<protein>
    <recommendedName>
        <fullName evidence="1">CHK kinase-like domain-containing protein</fullName>
    </recommendedName>
</protein>
<name>A0A1X1UCB6_MYCFL</name>
<dbReference type="EMBL" id="LQOV01000008">
    <property type="protein sequence ID" value="ORV54455.1"/>
    <property type="molecule type" value="Genomic_DNA"/>
</dbReference>
<gene>
    <name evidence="2" type="ORF">AWC05_17805</name>
</gene>
<dbReference type="AlphaFoldDB" id="A0A1X1UCB6"/>
<proteinExistence type="predicted"/>
<feature type="domain" description="CHK kinase-like" evidence="1">
    <location>
        <begin position="86"/>
        <end position="264"/>
    </location>
</feature>
<dbReference type="SMART" id="SM00587">
    <property type="entry name" value="CHK"/>
    <property type="match status" value="1"/>
</dbReference>
<evidence type="ECO:0000313" key="3">
    <source>
        <dbReference type="Proteomes" id="UP000193010"/>
    </source>
</evidence>
<evidence type="ECO:0000313" key="2">
    <source>
        <dbReference type="EMBL" id="ORV54455.1"/>
    </source>
</evidence>
<accession>A0A1X1UCB6</accession>
<comment type="caution">
    <text evidence="2">The sequence shown here is derived from an EMBL/GenBank/DDBJ whole genome shotgun (WGS) entry which is preliminary data.</text>
</comment>
<dbReference type="SUPFAM" id="SSF56112">
    <property type="entry name" value="Protein kinase-like (PK-like)"/>
    <property type="match status" value="1"/>
</dbReference>
<dbReference type="Pfam" id="PF01636">
    <property type="entry name" value="APH"/>
    <property type="match status" value="1"/>
</dbReference>
<dbReference type="Gene3D" id="3.90.1200.10">
    <property type="match status" value="1"/>
</dbReference>
<dbReference type="Proteomes" id="UP000193010">
    <property type="component" value="Unassembled WGS sequence"/>
</dbReference>
<dbReference type="PANTHER" id="PTHR23020">
    <property type="entry name" value="UNCHARACTERIZED NUCLEAR HORMONE RECEPTOR-RELATED"/>
    <property type="match status" value="1"/>
</dbReference>
<keyword evidence="3" id="KW-1185">Reference proteome</keyword>
<dbReference type="PANTHER" id="PTHR23020:SF41">
    <property type="entry name" value="AMINOGLYCOSIDE PHOSPHOTRANSFERASE DOMAIN-CONTAINING PROTEIN"/>
    <property type="match status" value="1"/>
</dbReference>
<sequence>MSLTPVAVASAAGSLARAELSYAVEGSGPRFVILKGRGDSDNQRVMEAAMGLSAREQLFYSRIADAIPVGVPRCYFVGEVGGTEPLVLEDLAHLRAGDQVAGLTVTDAARLIDVLAVLHARFWDTEPPGGDPDRLISWTDPAIAAMITALVCSGLDNLRARYSGRVREQILDAVANAAPEWHKVLARCAEGPQTFVHNDFRLDNVFFAPDGAPVVIDWQLAGRSRGTQDVSYLLSGSMTEDMLRDSWQDLLARYHRALVSHGVRGYTFDQCVRDYRQSLLYTIAPGIAMLGAMQLAADERGLADALVLRTLVHADELDAFGTLQ</sequence>
<evidence type="ECO:0000259" key="1">
    <source>
        <dbReference type="SMART" id="SM00587"/>
    </source>
</evidence>
<organism evidence="2 3">
    <name type="scientific">Mycobacterium florentinum</name>
    <dbReference type="NCBI Taxonomy" id="292462"/>
    <lineage>
        <taxon>Bacteria</taxon>
        <taxon>Bacillati</taxon>
        <taxon>Actinomycetota</taxon>
        <taxon>Actinomycetes</taxon>
        <taxon>Mycobacteriales</taxon>
        <taxon>Mycobacteriaceae</taxon>
        <taxon>Mycobacterium</taxon>
        <taxon>Mycobacterium simiae complex</taxon>
    </lineage>
</organism>
<dbReference type="InterPro" id="IPR015897">
    <property type="entry name" value="CHK_kinase-like"/>
</dbReference>
<dbReference type="InterPro" id="IPR011009">
    <property type="entry name" value="Kinase-like_dom_sf"/>
</dbReference>
<dbReference type="STRING" id="292462.AWC05_17805"/>
<dbReference type="InterPro" id="IPR052961">
    <property type="entry name" value="Oxido-Kinase-like_Enzymes"/>
</dbReference>
<dbReference type="InterPro" id="IPR002575">
    <property type="entry name" value="Aminoglycoside_PTrfase"/>
</dbReference>
<reference evidence="2 3" key="1">
    <citation type="submission" date="2016-01" db="EMBL/GenBank/DDBJ databases">
        <title>The new phylogeny of the genus Mycobacterium.</title>
        <authorList>
            <person name="Tarcisio F."/>
            <person name="Conor M."/>
            <person name="Antonella G."/>
            <person name="Elisabetta G."/>
            <person name="Giulia F.S."/>
            <person name="Sara T."/>
            <person name="Anna F."/>
            <person name="Clotilde B."/>
            <person name="Roberto B."/>
            <person name="Veronica D.S."/>
            <person name="Fabio R."/>
            <person name="Monica P."/>
            <person name="Olivier J."/>
            <person name="Enrico T."/>
            <person name="Nicola S."/>
        </authorList>
    </citation>
    <scope>NUCLEOTIDE SEQUENCE [LARGE SCALE GENOMIC DNA]</scope>
    <source>
        <strain evidence="2 3">DSM 44852</strain>
    </source>
</reference>